<evidence type="ECO:0000256" key="4">
    <source>
        <dbReference type="ARBA" id="ARBA00022801"/>
    </source>
</evidence>
<keyword evidence="5" id="KW-0190">Covalent protein-DNA linkage</keyword>
<evidence type="ECO:0000313" key="9">
    <source>
        <dbReference type="EMBL" id="MFC5512816.1"/>
    </source>
</evidence>
<dbReference type="Pfam" id="PF02586">
    <property type="entry name" value="SRAP"/>
    <property type="match status" value="1"/>
</dbReference>
<dbReference type="PANTHER" id="PTHR13604">
    <property type="entry name" value="DC12-RELATED"/>
    <property type="match status" value="1"/>
</dbReference>
<dbReference type="InterPro" id="IPR036590">
    <property type="entry name" value="SRAP-like"/>
</dbReference>
<dbReference type="PANTHER" id="PTHR13604:SF0">
    <property type="entry name" value="ABASIC SITE PROCESSING PROTEIN HMCES"/>
    <property type="match status" value="1"/>
</dbReference>
<organism evidence="9 10">
    <name type="scientific">Massilia jejuensis</name>
    <dbReference type="NCBI Taxonomy" id="648894"/>
    <lineage>
        <taxon>Bacteria</taxon>
        <taxon>Pseudomonadati</taxon>
        <taxon>Pseudomonadota</taxon>
        <taxon>Betaproteobacteria</taxon>
        <taxon>Burkholderiales</taxon>
        <taxon>Oxalobacteraceae</taxon>
        <taxon>Telluria group</taxon>
        <taxon>Massilia</taxon>
    </lineage>
</organism>
<evidence type="ECO:0000256" key="1">
    <source>
        <dbReference type="ARBA" id="ARBA00008136"/>
    </source>
</evidence>
<dbReference type="SUPFAM" id="SSF143081">
    <property type="entry name" value="BB1717-like"/>
    <property type="match status" value="1"/>
</dbReference>
<keyword evidence="10" id="KW-1185">Reference proteome</keyword>
<keyword evidence="6" id="KW-0238">DNA-binding</keyword>
<evidence type="ECO:0000256" key="6">
    <source>
        <dbReference type="ARBA" id="ARBA00023125"/>
    </source>
</evidence>
<dbReference type="Proteomes" id="UP001596031">
    <property type="component" value="Unassembled WGS sequence"/>
</dbReference>
<dbReference type="RefSeq" id="WP_379723810.1">
    <property type="nucleotide sequence ID" value="NZ_JBHSMS010000055.1"/>
</dbReference>
<keyword evidence="7" id="KW-0456">Lyase</keyword>
<evidence type="ECO:0000313" key="10">
    <source>
        <dbReference type="Proteomes" id="UP001596031"/>
    </source>
</evidence>
<gene>
    <name evidence="9" type="ORF">ACFPOU_17065</name>
</gene>
<name>A0ABW0PL56_9BURK</name>
<keyword evidence="3" id="KW-0227">DNA damage</keyword>
<dbReference type="EC" id="3.4.-.-" evidence="8"/>
<comment type="caution">
    <text evidence="9">The sequence shown here is derived from an EMBL/GenBank/DDBJ whole genome shotgun (WGS) entry which is preliminary data.</text>
</comment>
<protein>
    <recommendedName>
        <fullName evidence="8">Abasic site processing protein</fullName>
        <ecNumber evidence="8">3.4.-.-</ecNumber>
    </recommendedName>
</protein>
<keyword evidence="4 8" id="KW-0378">Hydrolase</keyword>
<proteinExistence type="inferred from homology"/>
<sequence length="223" mass="24710">MCGRYDQSQIARLIRDFEWAGELLNRSSASDSFNVAPGTYRPILHAEEDLLLVDDLHWGYRSAWAEASGKVPMAINTRLEKIAGSYWKPLLKNGRAVVPAQGWYEWTGEKGAKQPWHIHRADRAPLYMAALANFAPATEHKASNGFTIVTADAQGGMVDVHDRRPVVLSAEDAAIWLNPETDVAAAEELLRSVALGPDRFEWYEVDRAVGNVRSQGAKLADPV</sequence>
<evidence type="ECO:0000256" key="3">
    <source>
        <dbReference type="ARBA" id="ARBA00022763"/>
    </source>
</evidence>
<dbReference type="Gene3D" id="3.90.1680.10">
    <property type="entry name" value="SOS response associated peptidase-like"/>
    <property type="match status" value="1"/>
</dbReference>
<dbReference type="EMBL" id="JBHSMS010000055">
    <property type="protein sequence ID" value="MFC5512816.1"/>
    <property type="molecule type" value="Genomic_DNA"/>
</dbReference>
<comment type="similarity">
    <text evidence="1 8">Belongs to the SOS response-associated peptidase family.</text>
</comment>
<evidence type="ECO:0000256" key="8">
    <source>
        <dbReference type="RuleBase" id="RU364100"/>
    </source>
</evidence>
<reference evidence="10" key="1">
    <citation type="journal article" date="2019" name="Int. J. Syst. Evol. Microbiol.">
        <title>The Global Catalogue of Microorganisms (GCM) 10K type strain sequencing project: providing services to taxonomists for standard genome sequencing and annotation.</title>
        <authorList>
            <consortium name="The Broad Institute Genomics Platform"/>
            <consortium name="The Broad Institute Genome Sequencing Center for Infectious Disease"/>
            <person name="Wu L."/>
            <person name="Ma J."/>
        </authorList>
    </citation>
    <scope>NUCLEOTIDE SEQUENCE [LARGE SCALE GENOMIC DNA]</scope>
    <source>
        <strain evidence="10">CCUG 38813</strain>
    </source>
</reference>
<evidence type="ECO:0000256" key="7">
    <source>
        <dbReference type="ARBA" id="ARBA00023239"/>
    </source>
</evidence>
<dbReference type="InterPro" id="IPR003738">
    <property type="entry name" value="SRAP"/>
</dbReference>
<keyword evidence="2 8" id="KW-0645">Protease</keyword>
<accession>A0ABW0PL56</accession>
<evidence type="ECO:0000256" key="2">
    <source>
        <dbReference type="ARBA" id="ARBA00022670"/>
    </source>
</evidence>
<dbReference type="GO" id="GO:0016787">
    <property type="term" value="F:hydrolase activity"/>
    <property type="evidence" value="ECO:0007669"/>
    <property type="project" value="UniProtKB-KW"/>
</dbReference>
<evidence type="ECO:0000256" key="5">
    <source>
        <dbReference type="ARBA" id="ARBA00023124"/>
    </source>
</evidence>